<proteinExistence type="predicted"/>
<evidence type="ECO:0000256" key="1">
    <source>
        <dbReference type="ARBA" id="ARBA00022723"/>
    </source>
</evidence>
<evidence type="ECO:0000256" key="2">
    <source>
        <dbReference type="ARBA" id="ARBA00022833"/>
    </source>
</evidence>
<dbReference type="InterPro" id="IPR010095">
    <property type="entry name" value="Cas12f1-like_TNB"/>
</dbReference>
<keyword evidence="2" id="KW-0862">Zinc</keyword>
<dbReference type="GO" id="GO:0003677">
    <property type="term" value="F:DNA binding"/>
    <property type="evidence" value="ECO:0007669"/>
    <property type="project" value="UniProtKB-KW"/>
</dbReference>
<accession>A0A6B1DRY6</accession>
<reference evidence="6" key="1">
    <citation type="submission" date="2019-09" db="EMBL/GenBank/DDBJ databases">
        <title>Characterisation of the sponge microbiome using genome-centric metagenomics.</title>
        <authorList>
            <person name="Engelberts J.P."/>
            <person name="Robbins S.J."/>
            <person name="De Goeij J.M."/>
            <person name="Aranda M."/>
            <person name="Bell S.C."/>
            <person name="Webster N.S."/>
        </authorList>
    </citation>
    <scope>NUCLEOTIDE SEQUENCE</scope>
    <source>
        <strain evidence="6">SB0662_bin_9</strain>
    </source>
</reference>
<evidence type="ECO:0000259" key="4">
    <source>
        <dbReference type="Pfam" id="PF07282"/>
    </source>
</evidence>
<feature type="domain" description="Transposase putative helix-turn-helix" evidence="5">
    <location>
        <begin position="2"/>
        <end position="32"/>
    </location>
</feature>
<name>A0A6B1DRY6_9CHLR</name>
<dbReference type="NCBIfam" id="NF040570">
    <property type="entry name" value="guided_TnpB"/>
    <property type="match status" value="1"/>
</dbReference>
<dbReference type="Pfam" id="PF07282">
    <property type="entry name" value="Cas12f1-like_TNB"/>
    <property type="match status" value="1"/>
</dbReference>
<evidence type="ECO:0000259" key="5">
    <source>
        <dbReference type="Pfam" id="PF12323"/>
    </source>
</evidence>
<dbReference type="NCBIfam" id="TIGR01766">
    <property type="entry name" value="IS200/IS605 family accessory protein TnpB-like domain"/>
    <property type="match status" value="1"/>
</dbReference>
<evidence type="ECO:0000256" key="3">
    <source>
        <dbReference type="ARBA" id="ARBA00023125"/>
    </source>
</evidence>
<dbReference type="EMBL" id="VXPY01000031">
    <property type="protein sequence ID" value="MYD89646.1"/>
    <property type="molecule type" value="Genomic_DNA"/>
</dbReference>
<dbReference type="PANTHER" id="PTHR36172">
    <property type="match status" value="1"/>
</dbReference>
<organism evidence="6">
    <name type="scientific">Caldilineaceae bacterium SB0662_bin_9</name>
    <dbReference type="NCBI Taxonomy" id="2605258"/>
    <lineage>
        <taxon>Bacteria</taxon>
        <taxon>Bacillati</taxon>
        <taxon>Chloroflexota</taxon>
        <taxon>Caldilineae</taxon>
        <taxon>Caldilineales</taxon>
        <taxon>Caldilineaceae</taxon>
    </lineage>
</organism>
<evidence type="ECO:0000313" key="6">
    <source>
        <dbReference type="EMBL" id="MYD89646.1"/>
    </source>
</evidence>
<protein>
    <submittedName>
        <fullName evidence="6">IS200/IS605 family element transposase accessory protein TnpB</fullName>
    </submittedName>
</protein>
<dbReference type="GO" id="GO:0046872">
    <property type="term" value="F:metal ion binding"/>
    <property type="evidence" value="ECO:0007669"/>
    <property type="project" value="UniProtKB-KW"/>
</dbReference>
<comment type="caution">
    <text evidence="6">The sequence shown here is derived from an EMBL/GenBank/DDBJ whole genome shotgun (WGS) entry which is preliminary data.</text>
</comment>
<keyword evidence="3" id="KW-0238">DNA-binding</keyword>
<dbReference type="PANTHER" id="PTHR36172:SF1">
    <property type="entry name" value="RESOLVASE-RELATED"/>
    <property type="match status" value="1"/>
</dbReference>
<sequence>MRIFPDADQRALLRRWFGVSRFVYNRTVAYLQQPGTKADWKGIKTGLLRGLPDWCADVPYLVKSIAIRDACIAVREAKRRYRETGKVHEVKFRSRKSPVQSVYIPATAIKDRGVYHTLLGDLRYAEPLPSPVKDSRLVLRDGRYHLHVSTAAPVQQVENQGRIVALDPGVRTFQTFYAEEAVGQFGDRACGRIQRLCQHLDNLLSQADAAPHRRKRSLYRAAGRIRRKIRNLVDELHHQVAHWLVCNYDIILLPDFRVSGMSGRAGRKIRRKTVRHLLTLSHHRFKAFLLHKAAEFGKQVVIVNEAYTSKTCSWNGELIPNLGGCKVVTGSDGVSLDRDVNGARGIFLRALVDTPWLQAVLQPASRAP</sequence>
<keyword evidence="1" id="KW-0479">Metal-binding</keyword>
<dbReference type="InterPro" id="IPR021027">
    <property type="entry name" value="Transposase_put_HTH"/>
</dbReference>
<dbReference type="Pfam" id="PF12323">
    <property type="entry name" value="HTH_OrfB_IS605"/>
    <property type="match status" value="1"/>
</dbReference>
<gene>
    <name evidence="6" type="ORF">F4Y08_04790</name>
</gene>
<dbReference type="AlphaFoldDB" id="A0A6B1DRY6"/>
<dbReference type="InterPro" id="IPR051491">
    <property type="entry name" value="Recombinase/Transposase-rel"/>
</dbReference>
<feature type="domain" description="Cas12f1-like TNB" evidence="4">
    <location>
        <begin position="282"/>
        <end position="346"/>
    </location>
</feature>